<dbReference type="Pfam" id="PF01968">
    <property type="entry name" value="Hydantoinase_A"/>
    <property type="match status" value="2"/>
</dbReference>
<dbReference type="Proteomes" id="UP000008142">
    <property type="component" value="Unassembled WGS sequence"/>
</dbReference>
<protein>
    <submittedName>
        <fullName evidence="5">5-oxoprolinase</fullName>
    </submittedName>
</protein>
<dbReference type="AlphaFoldDB" id="F0U4M1"/>
<dbReference type="OrthoDB" id="3643at2759"/>
<dbReference type="PANTHER" id="PTHR11365:SF2">
    <property type="entry name" value="5-OXOPROLINASE"/>
    <property type="match status" value="1"/>
</dbReference>
<gene>
    <name evidence="5" type="ORF">HCEG_01330</name>
</gene>
<dbReference type="STRING" id="544711.F0U4M1"/>
<comment type="similarity">
    <text evidence="1">Belongs to the oxoprolinase family.</text>
</comment>
<feature type="domain" description="Hydantoinase A/oxoprolinase" evidence="2">
    <location>
        <begin position="188"/>
        <end position="283"/>
    </location>
</feature>
<evidence type="ECO:0000259" key="4">
    <source>
        <dbReference type="Pfam" id="PF05378"/>
    </source>
</evidence>
<dbReference type="GO" id="GO:0017168">
    <property type="term" value="F:5-oxoprolinase (ATP-hydrolyzing) activity"/>
    <property type="evidence" value="ECO:0007669"/>
    <property type="project" value="TreeGrafter"/>
</dbReference>
<reference evidence="6" key="1">
    <citation type="submission" date="2008-07" db="EMBL/GenBank/DDBJ databases">
        <title>Annotation of Ajellomyces capsulatus strain H88.</title>
        <authorList>
            <person name="Champion M."/>
            <person name="Cuomo C."/>
            <person name="Ma L.-J."/>
            <person name="Henn M.R."/>
            <person name="Sil A."/>
            <person name="Goldman B."/>
            <person name="Young S.K."/>
            <person name="Kodira C.D."/>
            <person name="Zeng Q."/>
            <person name="Koehrsen M."/>
            <person name="Alvarado L."/>
            <person name="Berlin A."/>
            <person name="Borenstein D."/>
            <person name="Chen Z."/>
            <person name="Engels R."/>
            <person name="Freedman E."/>
            <person name="Gellesch M."/>
            <person name="Goldberg J."/>
            <person name="Griggs A."/>
            <person name="Gujja S."/>
            <person name="Heiman D."/>
            <person name="Hepburn T."/>
            <person name="Howarth C."/>
            <person name="Jen D."/>
            <person name="Larson L."/>
            <person name="Lewis B."/>
            <person name="Mehta T."/>
            <person name="Park D."/>
            <person name="Pearson M."/>
            <person name="Roberts A."/>
            <person name="Saif S."/>
            <person name="Shea T."/>
            <person name="Shenoy N."/>
            <person name="Sisk P."/>
            <person name="Stolte C."/>
            <person name="Sykes S."/>
            <person name="Walk T."/>
            <person name="White J."/>
            <person name="Yandava C."/>
            <person name="Klein B."/>
            <person name="McEwen J.G."/>
            <person name="Puccia R."/>
            <person name="Goldman G.H."/>
            <person name="Felipe M.S."/>
            <person name="Nino-Vega G."/>
            <person name="San-Blas G."/>
            <person name="Taylor J."/>
            <person name="Mendoza L."/>
            <person name="Galagan J."/>
            <person name="Nusbaum C."/>
            <person name="Birren B."/>
        </authorList>
    </citation>
    <scope>NUCLEOTIDE SEQUENCE [LARGE SCALE GENOMIC DNA]</scope>
    <source>
        <strain evidence="6">H88</strain>
    </source>
</reference>
<dbReference type="GO" id="GO:0005829">
    <property type="term" value="C:cytosol"/>
    <property type="evidence" value="ECO:0007669"/>
    <property type="project" value="TreeGrafter"/>
</dbReference>
<feature type="domain" description="Hydantoinase B/oxoprolinase" evidence="3">
    <location>
        <begin position="694"/>
        <end position="804"/>
    </location>
</feature>
<dbReference type="InterPro" id="IPR002821">
    <property type="entry name" value="Hydantoinase_A"/>
</dbReference>
<dbReference type="VEuPathDB" id="FungiDB:I7I53_06485"/>
<evidence type="ECO:0000259" key="3">
    <source>
        <dbReference type="Pfam" id="PF02538"/>
    </source>
</evidence>
<dbReference type="EMBL" id="DS990636">
    <property type="protein sequence ID" value="EGC41968.1"/>
    <property type="molecule type" value="Genomic_DNA"/>
</dbReference>
<dbReference type="InterPro" id="IPR008040">
    <property type="entry name" value="Hydant_A_N"/>
</dbReference>
<sequence>MDAPVQRRGIRISIDRGGTFTDCVGNPGSGKLENDIVIKLLSEDPNNYSDAPLVGISRLLSKLEGRKIPRGARLATNALLERKGGRMALLVTKGFKDCLKIGNQSRPKIFDLAIRKPYVLYEKSYRGAVKILLQTLYDEGFRSIDVCLMHGYTFPDHETLIGRLARQTGFNHISLSHELFPMVKLVPRATSACADAYLTPAIRKYIPGFQAGFEGRLGASSLKEEHGSKRTRCEFMQSDGDLVDIDNSGLRAILSGPAGGVVGNGLTSYVPLTDIPVIGFDMGLPALMLAGTLDINTVAAGGGSRLFYRNVLFVVGPESAGAQPGPGCYQSEGLDEHASARLFKELTETVNTGLPDDQKMTPRRSRLRAMILRNIDWQLLVAHEVAMAENLGIKQISVHRYSSVLPAYEMALEDVVDESQALESKVWFKNGGIITNLKPKMVTLKEAARGRLHDQGFNDESIVFEEYLNMRYRGTESSLMIINPKSQITAELPENGGNWGFGKALSDRDIIVDDVRVRAISKSFQLEEAQPQNVGDEKKFCVSQVYFEGGRRRTPVYKIEDLNVNNRIHGRNGPDHLDAVINIGASQFLDTKVSLDTVDPVMLSIFGHRCMTIAEQMGRALQKTSVSTNVKERFHYSCALFDSDGGLVANALHLQVHLGSMSTCAVENMGWKTQAGTPGFHAPSFKKVIPRSCTRCLANNINDLKAQIAANHKGINHISVLIKEYGEDTVQFYMNNIQDNAELSVRRLLKSVSKKNRRADLVAVDYTDDGSLVRLKISIDAEKGEAIFDFEGTSSEVYGRFQFPS</sequence>
<dbReference type="Pfam" id="PF02538">
    <property type="entry name" value="Hydantoinase_B"/>
    <property type="match status" value="2"/>
</dbReference>
<dbReference type="InterPro" id="IPR003692">
    <property type="entry name" value="Hydantoinase_B"/>
</dbReference>
<evidence type="ECO:0000256" key="1">
    <source>
        <dbReference type="ARBA" id="ARBA00010403"/>
    </source>
</evidence>
<dbReference type="GO" id="GO:0006749">
    <property type="term" value="P:glutathione metabolic process"/>
    <property type="evidence" value="ECO:0007669"/>
    <property type="project" value="TreeGrafter"/>
</dbReference>
<evidence type="ECO:0000313" key="6">
    <source>
        <dbReference type="Proteomes" id="UP000008142"/>
    </source>
</evidence>
<accession>F0U4M1</accession>
<evidence type="ECO:0000313" key="5">
    <source>
        <dbReference type="EMBL" id="EGC41968.1"/>
    </source>
</evidence>
<feature type="domain" description="Hydantoinase B/oxoprolinase" evidence="3">
    <location>
        <begin position="599"/>
        <end position="667"/>
    </location>
</feature>
<feature type="domain" description="Hydantoinase A/oxoprolinase" evidence="2">
    <location>
        <begin position="291"/>
        <end position="333"/>
    </location>
</feature>
<dbReference type="PANTHER" id="PTHR11365">
    <property type="entry name" value="5-OXOPROLINASE RELATED"/>
    <property type="match status" value="1"/>
</dbReference>
<dbReference type="HOGENOM" id="CLU_372126_0_0_1"/>
<name>F0U4M1_AJEC8</name>
<proteinExistence type="inferred from homology"/>
<organism evidence="6">
    <name type="scientific">Ajellomyces capsulatus (strain H88)</name>
    <name type="common">Darling's disease fungus</name>
    <name type="synonym">Histoplasma capsulatum</name>
    <dbReference type="NCBI Taxonomy" id="544711"/>
    <lineage>
        <taxon>Eukaryota</taxon>
        <taxon>Fungi</taxon>
        <taxon>Dikarya</taxon>
        <taxon>Ascomycota</taxon>
        <taxon>Pezizomycotina</taxon>
        <taxon>Eurotiomycetes</taxon>
        <taxon>Eurotiomycetidae</taxon>
        <taxon>Onygenales</taxon>
        <taxon>Ajellomycetaceae</taxon>
        <taxon>Histoplasma</taxon>
    </lineage>
</organism>
<evidence type="ECO:0000259" key="2">
    <source>
        <dbReference type="Pfam" id="PF01968"/>
    </source>
</evidence>
<feature type="domain" description="Hydantoinase/oxoprolinase N-terminal" evidence="4">
    <location>
        <begin position="11"/>
        <end position="168"/>
    </location>
</feature>
<dbReference type="InterPro" id="IPR045079">
    <property type="entry name" value="Oxoprolinase-like"/>
</dbReference>
<dbReference type="Pfam" id="PF05378">
    <property type="entry name" value="Hydant_A_N"/>
    <property type="match status" value="1"/>
</dbReference>
<dbReference type="OMA" id="INHHPIN"/>